<protein>
    <submittedName>
        <fullName evidence="2">Uncharacterized protein</fullName>
    </submittedName>
</protein>
<evidence type="ECO:0000313" key="3">
    <source>
        <dbReference type="Proteomes" id="UP000055024"/>
    </source>
</evidence>
<proteinExistence type="predicted"/>
<dbReference type="AlphaFoldDB" id="A0A0V1I4C7"/>
<comment type="caution">
    <text evidence="2">The sequence shown here is derived from an EMBL/GenBank/DDBJ whole genome shotgun (WGS) entry which is preliminary data.</text>
</comment>
<organism evidence="2 3">
    <name type="scientific">Trichinella zimbabwensis</name>
    <dbReference type="NCBI Taxonomy" id="268475"/>
    <lineage>
        <taxon>Eukaryota</taxon>
        <taxon>Metazoa</taxon>
        <taxon>Ecdysozoa</taxon>
        <taxon>Nematoda</taxon>
        <taxon>Enoplea</taxon>
        <taxon>Dorylaimia</taxon>
        <taxon>Trichinellida</taxon>
        <taxon>Trichinellidae</taxon>
        <taxon>Trichinella</taxon>
    </lineage>
</organism>
<dbReference type="EMBL" id="JYDP01000005">
    <property type="protein sequence ID" value="KRZ17731.1"/>
    <property type="molecule type" value="Genomic_DNA"/>
</dbReference>
<dbReference type="OrthoDB" id="10298820at2759"/>
<name>A0A0V1I4C7_9BILA</name>
<sequence length="93" mass="9932">MGFQNSPIDPKGSISTTLATPGLNVSAEKSFLSTYPSNTSSPSTPSSCHDYGGQLLATRQNEISLTVRLSKSTQPHRPSDCATNLVTESLFRD</sequence>
<evidence type="ECO:0000313" key="2">
    <source>
        <dbReference type="EMBL" id="KRZ17731.1"/>
    </source>
</evidence>
<reference evidence="2 3" key="1">
    <citation type="submission" date="2015-01" db="EMBL/GenBank/DDBJ databases">
        <title>Evolution of Trichinella species and genotypes.</title>
        <authorList>
            <person name="Korhonen P.K."/>
            <person name="Edoardo P."/>
            <person name="Giuseppe L.R."/>
            <person name="Gasser R.B."/>
        </authorList>
    </citation>
    <scope>NUCLEOTIDE SEQUENCE [LARGE SCALE GENOMIC DNA]</scope>
    <source>
        <strain evidence="2">ISS1029</strain>
    </source>
</reference>
<feature type="compositionally biased region" description="Polar residues" evidence="1">
    <location>
        <begin position="69"/>
        <end position="87"/>
    </location>
</feature>
<dbReference type="Proteomes" id="UP000055024">
    <property type="component" value="Unassembled WGS sequence"/>
</dbReference>
<feature type="region of interest" description="Disordered" evidence="1">
    <location>
        <begin position="69"/>
        <end position="93"/>
    </location>
</feature>
<evidence type="ECO:0000256" key="1">
    <source>
        <dbReference type="SAM" id="MobiDB-lite"/>
    </source>
</evidence>
<keyword evidence="3" id="KW-1185">Reference proteome</keyword>
<accession>A0A0V1I4C7</accession>
<gene>
    <name evidence="2" type="ORF">T11_7541</name>
</gene>